<reference evidence="8 9" key="1">
    <citation type="journal article" date="2020" name="bioRxiv">
        <title>Metabolic contributions of an alphaproteobacterial endosymbiont in the apicomplexan Cardiosporidium cionae.</title>
        <authorList>
            <person name="Hunter E.S."/>
            <person name="Paight C.J."/>
            <person name="Lane C.E."/>
        </authorList>
    </citation>
    <scope>NUCLEOTIDE SEQUENCE [LARGE SCALE GENOMIC DNA]</scope>
    <source>
        <strain evidence="8">ESH_2018</strain>
    </source>
</reference>
<evidence type="ECO:0000313" key="9">
    <source>
        <dbReference type="Proteomes" id="UP000823046"/>
    </source>
</evidence>
<dbReference type="PANTHER" id="PTHR12749:SF0">
    <property type="entry name" value="DNA EXCISION REPAIR PROTEIN ERCC-1"/>
    <property type="match status" value="1"/>
</dbReference>
<keyword evidence="5" id="KW-0234">DNA repair</keyword>
<dbReference type="Gene3D" id="3.40.50.10130">
    <property type="match status" value="1"/>
</dbReference>
<dbReference type="InterPro" id="IPR010994">
    <property type="entry name" value="RuvA_2-like"/>
</dbReference>
<keyword evidence="3" id="KW-0227">DNA damage</keyword>
<dbReference type="EMBL" id="JADAQX010000226">
    <property type="protein sequence ID" value="KAF8821147.1"/>
    <property type="molecule type" value="Genomic_DNA"/>
</dbReference>
<proteinExistence type="inferred from homology"/>
<keyword evidence="9" id="KW-1185">Reference proteome</keyword>
<dbReference type="Pfam" id="PF03834">
    <property type="entry name" value="Rad10"/>
    <property type="match status" value="1"/>
</dbReference>
<evidence type="ECO:0000256" key="2">
    <source>
        <dbReference type="ARBA" id="ARBA00008283"/>
    </source>
</evidence>
<dbReference type="SUPFAM" id="SSF47781">
    <property type="entry name" value="RuvA domain 2-like"/>
    <property type="match status" value="1"/>
</dbReference>
<dbReference type="SUPFAM" id="SSF52980">
    <property type="entry name" value="Restriction endonuclease-like"/>
    <property type="match status" value="1"/>
</dbReference>
<keyword evidence="6" id="KW-0539">Nucleus</keyword>
<dbReference type="Proteomes" id="UP000823046">
    <property type="component" value="Unassembled WGS sequence"/>
</dbReference>
<evidence type="ECO:0000256" key="5">
    <source>
        <dbReference type="ARBA" id="ARBA00023204"/>
    </source>
</evidence>
<dbReference type="Pfam" id="PF14520">
    <property type="entry name" value="HHH_5"/>
    <property type="match status" value="1"/>
</dbReference>
<dbReference type="NCBIfam" id="TIGR00597">
    <property type="entry name" value="rad10"/>
    <property type="match status" value="1"/>
</dbReference>
<keyword evidence="4" id="KW-0238">DNA-binding</keyword>
<dbReference type="InterPro" id="IPR011335">
    <property type="entry name" value="Restrct_endonuc-II-like"/>
</dbReference>
<gene>
    <name evidence="8" type="ORF">IE077_002414</name>
</gene>
<evidence type="ECO:0000256" key="6">
    <source>
        <dbReference type="ARBA" id="ARBA00023242"/>
    </source>
</evidence>
<dbReference type="Gene3D" id="1.10.150.20">
    <property type="entry name" value="5' to 3' exonuclease, C-terminal subdomain"/>
    <property type="match status" value="1"/>
</dbReference>
<accession>A0ABQ7JAW7</accession>
<evidence type="ECO:0000313" key="8">
    <source>
        <dbReference type="EMBL" id="KAF8821147.1"/>
    </source>
</evidence>
<protein>
    <submittedName>
        <fullName evidence="8">Dna repair protein rad10 subfamily protein</fullName>
    </submittedName>
</protein>
<feature type="domain" description="ERCC1-like central" evidence="7">
    <location>
        <begin position="29"/>
        <end position="141"/>
    </location>
</feature>
<dbReference type="InterPro" id="IPR047260">
    <property type="entry name" value="ERCC1-like_central_dom"/>
</dbReference>
<evidence type="ECO:0000259" key="7">
    <source>
        <dbReference type="Pfam" id="PF03834"/>
    </source>
</evidence>
<evidence type="ECO:0000256" key="4">
    <source>
        <dbReference type="ARBA" id="ARBA00023125"/>
    </source>
</evidence>
<dbReference type="InterPro" id="IPR004579">
    <property type="entry name" value="ERCC1/RAD10/SWI10"/>
</dbReference>
<comment type="subcellular location">
    <subcellularLocation>
        <location evidence="1">Nucleus</location>
    </subcellularLocation>
</comment>
<evidence type="ECO:0000256" key="1">
    <source>
        <dbReference type="ARBA" id="ARBA00004123"/>
    </source>
</evidence>
<dbReference type="CDD" id="cd22325">
    <property type="entry name" value="ERCC1_C-like"/>
    <property type="match status" value="1"/>
</dbReference>
<evidence type="ECO:0000256" key="3">
    <source>
        <dbReference type="ARBA" id="ARBA00022763"/>
    </source>
</evidence>
<dbReference type="PANTHER" id="PTHR12749">
    <property type="entry name" value="EXCISION REPAIR CROSS-COMPLEMENTING 1 ERCC1"/>
    <property type="match status" value="1"/>
</dbReference>
<comment type="caution">
    <text evidence="8">The sequence shown here is derived from an EMBL/GenBank/DDBJ whole genome shotgun (WGS) entry which is preliminary data.</text>
</comment>
<name>A0ABQ7JAW7_9APIC</name>
<sequence>MTTPPQGSPGSIDPAAVPAFFDDKASQVIVASLRQQGNPLLQHIRNVPYEFSNIIPDYLVGKYAAVLFISLKYHRLYPMYIKARVASLQKNYKLRLLLCLVDLDEADGPLGEITLLAYQNNFTLFVVSSALEAARVLETFKAYEQKPADLIQSKLETQHSARVLDVLTAIPSVNRTDAVTLGKTFQTMEGIISADTKILQKCVGIGEKKAKQIIQTFNEPFFSD</sequence>
<organism evidence="8 9">
    <name type="scientific">Cardiosporidium cionae</name>
    <dbReference type="NCBI Taxonomy" id="476202"/>
    <lineage>
        <taxon>Eukaryota</taxon>
        <taxon>Sar</taxon>
        <taxon>Alveolata</taxon>
        <taxon>Apicomplexa</taxon>
        <taxon>Aconoidasida</taxon>
        <taxon>Nephromycida</taxon>
        <taxon>Cardiosporidium</taxon>
    </lineage>
</organism>
<comment type="similarity">
    <text evidence="2">Belongs to the ERCC1/RAD10/SWI10 family.</text>
</comment>